<sequence length="95" mass="10664">MRRLVMLIFMVISLIALAAITYSVSDLMSLLNSTSFSWSELLDLIESTPLEDLIPALSVVLWGLFQIYGIPLIVFLVSFNGLMQKTKVVVKQNRS</sequence>
<keyword evidence="1" id="KW-0472">Membrane</keyword>
<accession>A0ABT2Y496</accession>
<dbReference type="RefSeq" id="WP_263607396.1">
    <property type="nucleotide sequence ID" value="NZ_JAOVQM010000001.1"/>
</dbReference>
<name>A0ABT2Y496_9MOLU</name>
<dbReference type="Proteomes" id="UP001177160">
    <property type="component" value="Unassembled WGS sequence"/>
</dbReference>
<feature type="transmembrane region" description="Helical" evidence="1">
    <location>
        <begin position="53"/>
        <end position="77"/>
    </location>
</feature>
<keyword evidence="3" id="KW-1185">Reference proteome</keyword>
<gene>
    <name evidence="2" type="ORF">N7548_00385</name>
</gene>
<evidence type="ECO:0000256" key="1">
    <source>
        <dbReference type="SAM" id="Phobius"/>
    </source>
</evidence>
<reference evidence="2" key="1">
    <citation type="submission" date="2022-09" db="EMBL/GenBank/DDBJ databases">
        <title>Novel Mycoplasma species identified in domestic and wild animals.</title>
        <authorList>
            <person name="Volokhov D.V."/>
            <person name="Furtak V.A."/>
            <person name="Zagorodnyaya T.A."/>
        </authorList>
    </citation>
    <scope>NUCLEOTIDE SEQUENCE</scope>
    <source>
        <strain evidence="2">Oakley</strain>
    </source>
</reference>
<keyword evidence="1" id="KW-1133">Transmembrane helix</keyword>
<evidence type="ECO:0000313" key="2">
    <source>
        <dbReference type="EMBL" id="MCV2231283.1"/>
    </source>
</evidence>
<protein>
    <submittedName>
        <fullName evidence="2">Uncharacterized protein</fullName>
    </submittedName>
</protein>
<evidence type="ECO:0000313" key="3">
    <source>
        <dbReference type="Proteomes" id="UP001177160"/>
    </source>
</evidence>
<proteinExistence type="predicted"/>
<organism evidence="2 3">
    <name type="scientific">Paracholeplasma manati</name>
    <dbReference type="NCBI Taxonomy" id="591373"/>
    <lineage>
        <taxon>Bacteria</taxon>
        <taxon>Bacillati</taxon>
        <taxon>Mycoplasmatota</taxon>
        <taxon>Mollicutes</taxon>
        <taxon>Acholeplasmatales</taxon>
        <taxon>Acholeplasmataceae</taxon>
        <taxon>Paracholeplasma</taxon>
    </lineage>
</organism>
<dbReference type="EMBL" id="JAOVQM010000001">
    <property type="protein sequence ID" value="MCV2231283.1"/>
    <property type="molecule type" value="Genomic_DNA"/>
</dbReference>
<comment type="caution">
    <text evidence="2">The sequence shown here is derived from an EMBL/GenBank/DDBJ whole genome shotgun (WGS) entry which is preliminary data.</text>
</comment>
<keyword evidence="1" id="KW-0812">Transmembrane</keyword>